<dbReference type="PROSITE" id="PS01075">
    <property type="entry name" value="ACETATE_KINASE_1"/>
    <property type="match status" value="1"/>
</dbReference>
<dbReference type="PRINTS" id="PR00471">
    <property type="entry name" value="ACETATEKNASE"/>
</dbReference>
<dbReference type="InterPro" id="IPR000890">
    <property type="entry name" value="Aliphatic_acid_kin_short-chain"/>
</dbReference>
<evidence type="ECO:0000256" key="12">
    <source>
        <dbReference type="RuleBase" id="RU003835"/>
    </source>
</evidence>
<dbReference type="HAMAP" id="MF_00020">
    <property type="entry name" value="Acetate_kinase"/>
    <property type="match status" value="1"/>
</dbReference>
<sequence length="398" mass="42692">MSKLVLVLNCGSSSLKFAIVDAESGDELLTGLSECLGLPEARIKWKLDGKHEAQLGNGAAHAEALKFIVDTILASKPELGEGVAAIGHRVVHGGEKFTSSVLITDAVVQEIKDVTTLAPLHNPAAIAGIEAAKLAFPNLKNVAVFDTAFHQTMPEEAFLYAIPYNLYTENSIRRYGMHGTSHLFITREVANIMDKPVDQVNIINCHLGNGASVCAIKNGQSVDTSMGLTPLEGLVMGTRCGDLDPAIIFHMHDALGYSVEKINTILTKESGLQGLTQVTSDCRFVEDNYQDKPEAKRAMDVFCHRLAKYIAGYTATLDGRLDAIVFTGGIGENSGPIREQVLNRLGIFGIKLDNDKNLAARFGGEGVITADDSSIPAMVISTNEELVIAEDTARLTGL</sequence>
<comment type="pathway">
    <text evidence="11">Metabolic intermediate biosynthesis; acetyl-CoA biosynthesis; acetyl-CoA from acetate: step 1/2.</text>
</comment>
<feature type="binding site" evidence="11">
    <location>
        <position position="9"/>
    </location>
    <ligand>
        <name>Mg(2+)</name>
        <dbReference type="ChEBI" id="CHEBI:18420"/>
    </ligand>
</feature>
<feature type="binding site" evidence="11">
    <location>
        <begin position="329"/>
        <end position="333"/>
    </location>
    <ligand>
        <name>ATP</name>
        <dbReference type="ChEBI" id="CHEBI:30616"/>
    </ligand>
</feature>
<dbReference type="SUPFAM" id="SSF53067">
    <property type="entry name" value="Actin-like ATPase domain"/>
    <property type="match status" value="2"/>
</dbReference>
<protein>
    <recommendedName>
        <fullName evidence="11">Acetate kinase</fullName>
        <ecNumber evidence="11">2.7.2.1</ecNumber>
    </recommendedName>
    <alternativeName>
        <fullName evidence="11">Acetokinase</fullName>
    </alternativeName>
</protein>
<evidence type="ECO:0000313" key="13">
    <source>
        <dbReference type="EMBL" id="QGA65239.1"/>
    </source>
</evidence>
<evidence type="ECO:0000256" key="6">
    <source>
        <dbReference type="ARBA" id="ARBA00022723"/>
    </source>
</evidence>
<keyword evidence="5 11" id="KW-0808">Transferase</keyword>
<feature type="binding site" evidence="11">
    <location>
        <begin position="281"/>
        <end position="283"/>
    </location>
    <ligand>
        <name>ATP</name>
        <dbReference type="ChEBI" id="CHEBI:30616"/>
    </ligand>
</feature>
<evidence type="ECO:0000256" key="11">
    <source>
        <dbReference type="HAMAP-Rule" id="MF_00020"/>
    </source>
</evidence>
<evidence type="ECO:0000256" key="7">
    <source>
        <dbReference type="ARBA" id="ARBA00022741"/>
    </source>
</evidence>
<evidence type="ECO:0000256" key="4">
    <source>
        <dbReference type="ARBA" id="ARBA00022490"/>
    </source>
</evidence>
<proteinExistence type="inferred from homology"/>
<comment type="catalytic activity">
    <reaction evidence="11">
        <text>acetate + ATP = acetyl phosphate + ADP</text>
        <dbReference type="Rhea" id="RHEA:11352"/>
        <dbReference type="ChEBI" id="CHEBI:22191"/>
        <dbReference type="ChEBI" id="CHEBI:30089"/>
        <dbReference type="ChEBI" id="CHEBI:30616"/>
        <dbReference type="ChEBI" id="CHEBI:456216"/>
        <dbReference type="EC" id="2.7.2.1"/>
    </reaction>
</comment>
<evidence type="ECO:0000256" key="2">
    <source>
        <dbReference type="ARBA" id="ARBA00008748"/>
    </source>
</evidence>
<comment type="cofactor">
    <cofactor evidence="11">
        <name>Mg(2+)</name>
        <dbReference type="ChEBI" id="CHEBI:18420"/>
    </cofactor>
    <cofactor evidence="11">
        <name>Mn(2+)</name>
        <dbReference type="ChEBI" id="CHEBI:29035"/>
    </cofactor>
    <text evidence="11">Mg(2+). Can also accept Mn(2+).</text>
</comment>
<dbReference type="PIRSF" id="PIRSF000722">
    <property type="entry name" value="Acetate_prop_kin"/>
    <property type="match status" value="1"/>
</dbReference>
<keyword evidence="4 11" id="KW-0963">Cytoplasm</keyword>
<dbReference type="CDD" id="cd24010">
    <property type="entry name" value="ASKHA_NBD_AcK_PK"/>
    <property type="match status" value="1"/>
</dbReference>
<dbReference type="FunFam" id="3.30.420.40:FF:000042">
    <property type="entry name" value="Acetate kinase"/>
    <property type="match status" value="1"/>
</dbReference>
<evidence type="ECO:0000313" key="14">
    <source>
        <dbReference type="Proteomes" id="UP000348942"/>
    </source>
</evidence>
<comment type="subcellular location">
    <subcellularLocation>
        <location evidence="1 11">Cytoplasm</location>
    </subcellularLocation>
</comment>
<comment type="subunit">
    <text evidence="3 11">Homodimer.</text>
</comment>
<reference evidence="13 14" key="1">
    <citation type="submission" date="2019-10" db="EMBL/GenBank/DDBJ databases">
        <title>Vibrio sp. nov., isolated from Coralline algae surface.</title>
        <authorList>
            <person name="Geng Y."/>
            <person name="Zhang X."/>
        </authorList>
    </citation>
    <scope>NUCLEOTIDE SEQUENCE [LARGE SCALE GENOMIC DNA]</scope>
    <source>
        <strain evidence="13 14">SM1977</strain>
    </source>
</reference>
<dbReference type="GO" id="GO:0005524">
    <property type="term" value="F:ATP binding"/>
    <property type="evidence" value="ECO:0007669"/>
    <property type="project" value="UniProtKB-KW"/>
</dbReference>
<keyword evidence="14" id="KW-1185">Reference proteome</keyword>
<feature type="active site" description="Proton donor/acceptor" evidence="11">
    <location>
        <position position="146"/>
    </location>
</feature>
<evidence type="ECO:0000256" key="3">
    <source>
        <dbReference type="ARBA" id="ARBA00011738"/>
    </source>
</evidence>
<feature type="site" description="Transition state stabilizer" evidence="11">
    <location>
        <position position="239"/>
    </location>
</feature>
<evidence type="ECO:0000256" key="1">
    <source>
        <dbReference type="ARBA" id="ARBA00004496"/>
    </source>
</evidence>
<dbReference type="AlphaFoldDB" id="A0A5Q0TIV6"/>
<dbReference type="GO" id="GO:0008776">
    <property type="term" value="F:acetate kinase activity"/>
    <property type="evidence" value="ECO:0007669"/>
    <property type="project" value="UniProtKB-UniRule"/>
</dbReference>
<dbReference type="GO" id="GO:0006083">
    <property type="term" value="P:acetate metabolic process"/>
    <property type="evidence" value="ECO:0007669"/>
    <property type="project" value="TreeGrafter"/>
</dbReference>
<dbReference type="PROSITE" id="PS01076">
    <property type="entry name" value="ACETATE_KINASE_2"/>
    <property type="match status" value="1"/>
</dbReference>
<feature type="site" description="Transition state stabilizer" evidence="11">
    <location>
        <position position="178"/>
    </location>
</feature>
<name>A0A5Q0TIV6_9VIBR</name>
<evidence type="ECO:0000256" key="9">
    <source>
        <dbReference type="ARBA" id="ARBA00022840"/>
    </source>
</evidence>
<dbReference type="Proteomes" id="UP000348942">
    <property type="component" value="Chromosome 1"/>
</dbReference>
<keyword evidence="9 11" id="KW-0067">ATP-binding</keyword>
<evidence type="ECO:0000256" key="8">
    <source>
        <dbReference type="ARBA" id="ARBA00022777"/>
    </source>
</evidence>
<dbReference type="NCBIfam" id="TIGR00016">
    <property type="entry name" value="ackA"/>
    <property type="match status" value="1"/>
</dbReference>
<feature type="binding site" evidence="11">
    <location>
        <position position="384"/>
    </location>
    <ligand>
        <name>Mg(2+)</name>
        <dbReference type="ChEBI" id="CHEBI:18420"/>
    </ligand>
</feature>
<dbReference type="UniPathway" id="UPA00340">
    <property type="reaction ID" value="UER00458"/>
</dbReference>
<keyword evidence="7 11" id="KW-0547">Nucleotide-binding</keyword>
<gene>
    <name evidence="11" type="primary">ackA</name>
    <name evidence="13" type="ORF">GFB47_07310</name>
</gene>
<dbReference type="FunFam" id="3.30.420.40:FF:000041">
    <property type="entry name" value="Acetate kinase"/>
    <property type="match status" value="1"/>
</dbReference>
<dbReference type="EMBL" id="CP045699">
    <property type="protein sequence ID" value="QGA65239.1"/>
    <property type="molecule type" value="Genomic_DNA"/>
</dbReference>
<keyword evidence="6 11" id="KW-0479">Metal-binding</keyword>
<dbReference type="RefSeq" id="WP_153447388.1">
    <property type="nucleotide sequence ID" value="NZ_CP045699.1"/>
</dbReference>
<dbReference type="GO" id="GO:0005829">
    <property type="term" value="C:cytosol"/>
    <property type="evidence" value="ECO:0007669"/>
    <property type="project" value="TreeGrafter"/>
</dbReference>
<dbReference type="Gene3D" id="3.30.420.40">
    <property type="match status" value="2"/>
</dbReference>
<organism evidence="13 14">
    <name type="scientific">Vibrio algicola</name>
    <dbReference type="NCBI Taxonomy" id="2662262"/>
    <lineage>
        <taxon>Bacteria</taxon>
        <taxon>Pseudomonadati</taxon>
        <taxon>Pseudomonadota</taxon>
        <taxon>Gammaproteobacteria</taxon>
        <taxon>Vibrionales</taxon>
        <taxon>Vibrionaceae</taxon>
        <taxon>Vibrio</taxon>
    </lineage>
</organism>
<evidence type="ECO:0000256" key="5">
    <source>
        <dbReference type="ARBA" id="ARBA00022679"/>
    </source>
</evidence>
<dbReference type="GO" id="GO:0006085">
    <property type="term" value="P:acetyl-CoA biosynthetic process"/>
    <property type="evidence" value="ECO:0007669"/>
    <property type="project" value="UniProtKB-UniRule"/>
</dbReference>
<comment type="function">
    <text evidence="11">Catalyzes the formation of acetyl phosphate from acetate and ATP. Can also catalyze the reverse reaction.</text>
</comment>
<dbReference type="InterPro" id="IPR043129">
    <property type="entry name" value="ATPase_NBD"/>
</dbReference>
<dbReference type="PANTHER" id="PTHR21060:SF21">
    <property type="entry name" value="ACETATE KINASE"/>
    <property type="match status" value="1"/>
</dbReference>
<feature type="binding site" evidence="11">
    <location>
        <begin position="206"/>
        <end position="210"/>
    </location>
    <ligand>
        <name>ATP</name>
        <dbReference type="ChEBI" id="CHEBI:30616"/>
    </ligand>
</feature>
<feature type="binding site" evidence="11">
    <location>
        <position position="16"/>
    </location>
    <ligand>
        <name>ATP</name>
        <dbReference type="ChEBI" id="CHEBI:30616"/>
    </ligand>
</feature>
<evidence type="ECO:0000256" key="10">
    <source>
        <dbReference type="ARBA" id="ARBA00022842"/>
    </source>
</evidence>
<comment type="similarity">
    <text evidence="2 11 12">Belongs to the acetokinase family.</text>
</comment>
<dbReference type="GO" id="GO:0000287">
    <property type="term" value="F:magnesium ion binding"/>
    <property type="evidence" value="ECO:0007669"/>
    <property type="project" value="UniProtKB-UniRule"/>
</dbReference>
<dbReference type="InterPro" id="IPR023865">
    <property type="entry name" value="Aliphatic_acid_kinase_CS"/>
</dbReference>
<feature type="binding site" evidence="11">
    <location>
        <position position="89"/>
    </location>
    <ligand>
        <name>substrate</name>
    </ligand>
</feature>
<accession>A0A5Q0TIV6</accession>
<dbReference type="Pfam" id="PF00871">
    <property type="entry name" value="Acetate_kinase"/>
    <property type="match status" value="1"/>
</dbReference>
<dbReference type="InterPro" id="IPR004372">
    <property type="entry name" value="Ac/propionate_kinase"/>
</dbReference>
<keyword evidence="8 11" id="KW-0418">Kinase</keyword>
<dbReference type="EC" id="2.7.2.1" evidence="11"/>
<keyword evidence="10 11" id="KW-0460">Magnesium</keyword>
<dbReference type="PANTHER" id="PTHR21060">
    <property type="entry name" value="ACETATE KINASE"/>
    <property type="match status" value="1"/>
</dbReference>